<evidence type="ECO:0000256" key="3">
    <source>
        <dbReference type="ARBA" id="ARBA00022692"/>
    </source>
</evidence>
<dbReference type="PANTHER" id="PTHR10809">
    <property type="entry name" value="VESICLE-ASSOCIATED MEMBRANE PROTEIN-ASSOCIATED PROTEIN"/>
    <property type="match status" value="1"/>
</dbReference>
<gene>
    <name evidence="10" type="ORF">pdam_00017254</name>
</gene>
<evidence type="ECO:0000256" key="2">
    <source>
        <dbReference type="ARBA" id="ARBA00008932"/>
    </source>
</evidence>
<evidence type="ECO:0000259" key="9">
    <source>
        <dbReference type="PROSITE" id="PS50202"/>
    </source>
</evidence>
<dbReference type="InterPro" id="IPR013783">
    <property type="entry name" value="Ig-like_fold"/>
</dbReference>
<dbReference type="Proteomes" id="UP000275408">
    <property type="component" value="Unassembled WGS sequence"/>
</dbReference>
<dbReference type="PANTHER" id="PTHR10809:SF6">
    <property type="entry name" value="AT11025P-RELATED"/>
    <property type="match status" value="1"/>
</dbReference>
<evidence type="ECO:0000313" key="11">
    <source>
        <dbReference type="Proteomes" id="UP000275408"/>
    </source>
</evidence>
<keyword evidence="5 8" id="KW-0472">Membrane</keyword>
<dbReference type="SUPFAM" id="SSF49354">
    <property type="entry name" value="PapD-like"/>
    <property type="match status" value="1"/>
</dbReference>
<organism evidence="10 11">
    <name type="scientific">Pocillopora damicornis</name>
    <name type="common">Cauliflower coral</name>
    <name type="synonym">Millepora damicornis</name>
    <dbReference type="NCBI Taxonomy" id="46731"/>
    <lineage>
        <taxon>Eukaryota</taxon>
        <taxon>Metazoa</taxon>
        <taxon>Cnidaria</taxon>
        <taxon>Anthozoa</taxon>
        <taxon>Hexacorallia</taxon>
        <taxon>Scleractinia</taxon>
        <taxon>Astrocoeniina</taxon>
        <taxon>Pocilloporidae</taxon>
        <taxon>Pocillopora</taxon>
    </lineage>
</organism>
<evidence type="ECO:0000256" key="1">
    <source>
        <dbReference type="ARBA" id="ARBA00004211"/>
    </source>
</evidence>
<dbReference type="GO" id="GO:0005789">
    <property type="term" value="C:endoplasmic reticulum membrane"/>
    <property type="evidence" value="ECO:0007669"/>
    <property type="project" value="InterPro"/>
</dbReference>
<dbReference type="OrthoDB" id="5957926at2759"/>
<dbReference type="EMBL" id="RCHS01001889">
    <property type="protein sequence ID" value="RMX50856.1"/>
    <property type="molecule type" value="Genomic_DNA"/>
</dbReference>
<accession>A0A3M6UBB0</accession>
<feature type="domain" description="MSP" evidence="9">
    <location>
        <begin position="9"/>
        <end position="146"/>
    </location>
</feature>
<keyword evidence="6" id="KW-0175">Coiled coil</keyword>
<protein>
    <recommendedName>
        <fullName evidence="9">MSP domain-containing protein</fullName>
    </recommendedName>
</protein>
<feature type="region of interest" description="Disordered" evidence="7">
    <location>
        <begin position="183"/>
        <end position="202"/>
    </location>
</feature>
<dbReference type="InterPro" id="IPR016763">
    <property type="entry name" value="VAP"/>
</dbReference>
<feature type="coiled-coil region" evidence="6">
    <location>
        <begin position="218"/>
        <end position="245"/>
    </location>
</feature>
<comment type="caution">
    <text evidence="10">The sequence shown here is derived from an EMBL/GenBank/DDBJ whole genome shotgun (WGS) entry which is preliminary data.</text>
</comment>
<evidence type="ECO:0000256" key="7">
    <source>
        <dbReference type="SAM" id="MobiDB-lite"/>
    </source>
</evidence>
<dbReference type="Pfam" id="PF00635">
    <property type="entry name" value="Motile_Sperm"/>
    <property type="match status" value="1"/>
</dbReference>
<dbReference type="PROSITE" id="PS50202">
    <property type="entry name" value="MSP"/>
    <property type="match status" value="1"/>
</dbReference>
<dbReference type="STRING" id="46731.A0A3M6UBB0"/>
<comment type="subcellular location">
    <subcellularLocation>
        <location evidence="1">Membrane</location>
        <topology evidence="1">Single-pass type IV membrane protein</topology>
    </subcellularLocation>
</comment>
<comment type="similarity">
    <text evidence="2">Belongs to the VAMP-associated protein (VAP) (TC 9.B.17) family.</text>
</comment>
<name>A0A3M6UBB0_POCDA</name>
<proteinExistence type="inferred from homology"/>
<dbReference type="GO" id="GO:0090158">
    <property type="term" value="P:endoplasmic reticulum membrane organization"/>
    <property type="evidence" value="ECO:0007669"/>
    <property type="project" value="TreeGrafter"/>
</dbReference>
<dbReference type="GO" id="GO:0005886">
    <property type="term" value="C:plasma membrane"/>
    <property type="evidence" value="ECO:0007669"/>
    <property type="project" value="TreeGrafter"/>
</dbReference>
<reference evidence="10 11" key="1">
    <citation type="journal article" date="2018" name="Sci. Rep.">
        <title>Comparative analysis of the Pocillopora damicornis genome highlights role of immune system in coral evolution.</title>
        <authorList>
            <person name="Cunning R."/>
            <person name="Bay R.A."/>
            <person name="Gillette P."/>
            <person name="Baker A.C."/>
            <person name="Traylor-Knowles N."/>
        </authorList>
    </citation>
    <scope>NUCLEOTIDE SEQUENCE [LARGE SCALE GENOMIC DNA]</scope>
    <source>
        <strain evidence="10">RSMAS</strain>
        <tissue evidence="10">Whole animal</tissue>
    </source>
</reference>
<dbReference type="InterPro" id="IPR000535">
    <property type="entry name" value="MSP_dom"/>
</dbReference>
<evidence type="ECO:0000313" key="10">
    <source>
        <dbReference type="EMBL" id="RMX50856.1"/>
    </source>
</evidence>
<evidence type="ECO:0000256" key="4">
    <source>
        <dbReference type="ARBA" id="ARBA00022989"/>
    </source>
</evidence>
<dbReference type="GO" id="GO:0033149">
    <property type="term" value="F:FFAT motif binding"/>
    <property type="evidence" value="ECO:0007669"/>
    <property type="project" value="TreeGrafter"/>
</dbReference>
<feature type="transmembrane region" description="Helical" evidence="8">
    <location>
        <begin position="279"/>
        <end position="297"/>
    </location>
</feature>
<dbReference type="GO" id="GO:0061817">
    <property type="term" value="P:endoplasmic reticulum-plasma membrane tethering"/>
    <property type="evidence" value="ECO:0007669"/>
    <property type="project" value="TreeGrafter"/>
</dbReference>
<dbReference type="InterPro" id="IPR008962">
    <property type="entry name" value="PapD-like_sf"/>
</dbReference>
<evidence type="ECO:0000256" key="6">
    <source>
        <dbReference type="SAM" id="Coils"/>
    </source>
</evidence>
<keyword evidence="11" id="KW-1185">Reference proteome</keyword>
<sequence>MAKSKSEQVLRLEPTSELRFRDVSQVQLMFNYAFTWSILRLGNFTEVVTANLKLTNPSEKKVCFKVKTTAPKRYCVRPNSGFVEAGGVVEVAVMLQPFEYDPKEKSKHKFMVQTMFAPEGDADHETLWKEADQSQFMDSKLKCVFEYVDDGEGNAETSVGGNENEVANKEQLKVHKTETMAEFETPAPSSTNIPGSPYKEQGVEVTTSTRSLQGVDEGRGYSDELERLRKENSDLRAEMDQVRYRKNVASQSSATTQGSSPKVSTLLAPDDSVNLPPSVIAYIVLALIFGVVIGKFIL</sequence>
<evidence type="ECO:0000256" key="5">
    <source>
        <dbReference type="ARBA" id="ARBA00023136"/>
    </source>
</evidence>
<dbReference type="Gene3D" id="2.60.40.10">
    <property type="entry name" value="Immunoglobulins"/>
    <property type="match status" value="1"/>
</dbReference>
<keyword evidence="3 8" id="KW-0812">Transmembrane</keyword>
<dbReference type="AlphaFoldDB" id="A0A3M6UBB0"/>
<keyword evidence="4 8" id="KW-1133">Transmembrane helix</keyword>
<evidence type="ECO:0000256" key="8">
    <source>
        <dbReference type="SAM" id="Phobius"/>
    </source>
</evidence>
<dbReference type="PIRSF" id="PIRSF019693">
    <property type="entry name" value="VAMP-associated"/>
    <property type="match status" value="1"/>
</dbReference>